<feature type="domain" description="C2H2-type" evidence="9">
    <location>
        <begin position="662"/>
        <end position="689"/>
    </location>
</feature>
<feature type="region of interest" description="Disordered" evidence="8">
    <location>
        <begin position="417"/>
        <end position="447"/>
    </location>
</feature>
<name>A0A226DVV5_FOLCA</name>
<feature type="domain" description="C2H2-type" evidence="9">
    <location>
        <begin position="547"/>
        <end position="574"/>
    </location>
</feature>
<organism evidence="10 11">
    <name type="scientific">Folsomia candida</name>
    <name type="common">Springtail</name>
    <dbReference type="NCBI Taxonomy" id="158441"/>
    <lineage>
        <taxon>Eukaryota</taxon>
        <taxon>Metazoa</taxon>
        <taxon>Ecdysozoa</taxon>
        <taxon>Arthropoda</taxon>
        <taxon>Hexapoda</taxon>
        <taxon>Collembola</taxon>
        <taxon>Entomobryomorpha</taxon>
        <taxon>Isotomoidea</taxon>
        <taxon>Isotomidae</taxon>
        <taxon>Proisotominae</taxon>
        <taxon>Folsomia</taxon>
    </lineage>
</organism>
<dbReference type="PANTHER" id="PTHR24394:SF0">
    <property type="entry name" value="ZINC FINGER AND BTB DOMAIN-CONTAINING PROTEIN 40"/>
    <property type="match status" value="1"/>
</dbReference>
<feature type="region of interest" description="Disordered" evidence="8">
    <location>
        <begin position="129"/>
        <end position="148"/>
    </location>
</feature>
<dbReference type="SMART" id="SM00355">
    <property type="entry name" value="ZnF_C2H2"/>
    <property type="match status" value="11"/>
</dbReference>
<keyword evidence="6" id="KW-0539">Nucleus</keyword>
<dbReference type="GO" id="GO:0000981">
    <property type="term" value="F:DNA-binding transcription factor activity, RNA polymerase II-specific"/>
    <property type="evidence" value="ECO:0007669"/>
    <property type="project" value="TreeGrafter"/>
</dbReference>
<evidence type="ECO:0000256" key="7">
    <source>
        <dbReference type="PROSITE-ProRule" id="PRU00042"/>
    </source>
</evidence>
<dbReference type="GO" id="GO:0005634">
    <property type="term" value="C:nucleus"/>
    <property type="evidence" value="ECO:0007669"/>
    <property type="project" value="UniProtKB-SubCell"/>
</dbReference>
<dbReference type="GO" id="GO:0008270">
    <property type="term" value="F:zinc ion binding"/>
    <property type="evidence" value="ECO:0007669"/>
    <property type="project" value="UniProtKB-KW"/>
</dbReference>
<dbReference type="SUPFAM" id="SSF57667">
    <property type="entry name" value="beta-beta-alpha zinc fingers"/>
    <property type="match status" value="4"/>
</dbReference>
<feature type="compositionally biased region" description="Basic and acidic residues" evidence="8">
    <location>
        <begin position="284"/>
        <end position="293"/>
    </location>
</feature>
<keyword evidence="4 7" id="KW-0863">Zinc-finger</keyword>
<dbReference type="InterPro" id="IPR036236">
    <property type="entry name" value="Znf_C2H2_sf"/>
</dbReference>
<evidence type="ECO:0000313" key="10">
    <source>
        <dbReference type="EMBL" id="OXA49605.1"/>
    </source>
</evidence>
<feature type="compositionally biased region" description="Basic residues" evidence="8">
    <location>
        <begin position="236"/>
        <end position="245"/>
    </location>
</feature>
<accession>A0A226DVV5</accession>
<feature type="domain" description="C2H2-type" evidence="9">
    <location>
        <begin position="731"/>
        <end position="764"/>
    </location>
</feature>
<comment type="caution">
    <text evidence="10">The sequence shown here is derived from an EMBL/GenBank/DDBJ whole genome shotgun (WGS) entry which is preliminary data.</text>
</comment>
<feature type="compositionally biased region" description="Low complexity" evidence="8">
    <location>
        <begin position="225"/>
        <end position="235"/>
    </location>
</feature>
<feature type="domain" description="C2H2-type" evidence="9">
    <location>
        <begin position="690"/>
        <end position="717"/>
    </location>
</feature>
<evidence type="ECO:0000313" key="11">
    <source>
        <dbReference type="Proteomes" id="UP000198287"/>
    </source>
</evidence>
<evidence type="ECO:0000256" key="4">
    <source>
        <dbReference type="ARBA" id="ARBA00022771"/>
    </source>
</evidence>
<feature type="compositionally biased region" description="Low complexity" evidence="8">
    <location>
        <begin position="129"/>
        <end position="147"/>
    </location>
</feature>
<gene>
    <name evidence="10" type="ORF">Fcan01_15462</name>
</gene>
<feature type="domain" description="C2H2-type" evidence="9">
    <location>
        <begin position="575"/>
        <end position="597"/>
    </location>
</feature>
<dbReference type="OMA" id="KQFRISC"/>
<sequence length="830" mass="92371">MTTTTSGEKCVVCTAPVSENNRGAGEDTIGDEINLFFLTDLLPPQFLVHLGARKGDIARQKEAGGLTKLLESLVKSQASPSTWVSFCDDCAALIVAARQLRLQIDLCQVQLDGHRKRVLALVEGTWEESSTAATDAAPDAAAEGDPPIFDRVRAAVIRSTKASDEKSTRNDDDEGPGHIKAEAESDAEISFDDDLDLEDPPPSQRPKKRGRKPKAERAPRAKRVSSSTTTPSSSTPKKRCVRKPIKSLLDNVSGEQQTEADADAELADELLDEIGGDDEGDEGGGEKKTEEVTMIRTHSGRRVTKPDYKKLLGEDSEEEEEGEPFLTVKDERELLEVEYSESEESEDFVTEADQLSDIEESSATSDTEDEDDDASNDDEGATKDDDDDLPLSARLKKRRKSAPVAVRISCSHPTCRRTFKTEQQRDTHFEKSHGPGSEEKEKAQKSGKKRYPCEHCDELFIRKKILVAHLFSKHGIAPRKRGTYAEKRHVCPLCSQKYRNPAELALHHRRTHTGETPFACPHCTSAFITTVSRERHIEKMHWTEPPLKCTYCPKAFFRHHRLTAHIGTHTKQKNYVCEICAQAFSQPTFLKYHQTTHPELNLEAYRCTACDKIFSNPTNLKNHNKTVHLKQFRISCEVCGLGFIQESHKRIHMRGHTGEKPFSCEYCLARFRLREQLTIHVRSHTGERPYVCGTCGKDFVAKRKLARHEKIHSNEGGAGGGGPPVVKNLPFRCEFCGKGCAELPHLASHKRYCKVRLGHQQQQQQQVQQQEVQQQQQVQQQVQGQQPPQQQQQIPIPPGGYVGGGGGGGNLGQMGHLGAAIGHVLGANMM</sequence>
<evidence type="ECO:0000256" key="6">
    <source>
        <dbReference type="ARBA" id="ARBA00023242"/>
    </source>
</evidence>
<dbReference type="OrthoDB" id="6353315at2759"/>
<evidence type="ECO:0000256" key="2">
    <source>
        <dbReference type="ARBA" id="ARBA00022723"/>
    </source>
</evidence>
<dbReference type="FunFam" id="3.30.160.60:FF:002343">
    <property type="entry name" value="Zinc finger protein 33A"/>
    <property type="match status" value="1"/>
</dbReference>
<feature type="domain" description="C2H2-type" evidence="9">
    <location>
        <begin position="605"/>
        <end position="633"/>
    </location>
</feature>
<protein>
    <submittedName>
        <fullName evidence="10">Zinc finger protein 28</fullName>
    </submittedName>
</protein>
<proteinExistence type="predicted"/>
<dbReference type="AlphaFoldDB" id="A0A226DVV5"/>
<evidence type="ECO:0000256" key="3">
    <source>
        <dbReference type="ARBA" id="ARBA00022737"/>
    </source>
</evidence>
<feature type="region of interest" description="Disordered" evidence="8">
    <location>
        <begin position="781"/>
        <end position="808"/>
    </location>
</feature>
<evidence type="ECO:0000259" key="9">
    <source>
        <dbReference type="PROSITE" id="PS50157"/>
    </source>
</evidence>
<evidence type="ECO:0000256" key="1">
    <source>
        <dbReference type="ARBA" id="ARBA00004123"/>
    </source>
</evidence>
<feature type="compositionally biased region" description="Acidic residues" evidence="8">
    <location>
        <begin position="184"/>
        <end position="199"/>
    </location>
</feature>
<feature type="compositionally biased region" description="Basic and acidic residues" evidence="8">
    <location>
        <begin position="419"/>
        <end position="444"/>
    </location>
</feature>
<feature type="region of interest" description="Disordered" evidence="8">
    <location>
        <begin position="159"/>
        <end position="400"/>
    </location>
</feature>
<dbReference type="Proteomes" id="UP000198287">
    <property type="component" value="Unassembled WGS sequence"/>
</dbReference>
<feature type="compositionally biased region" description="Basic and acidic residues" evidence="8">
    <location>
        <begin position="161"/>
        <end position="183"/>
    </location>
</feature>
<dbReference type="FunFam" id="3.30.160.60:FF:000065">
    <property type="entry name" value="B-cell CLL/lymphoma 6, member B"/>
    <property type="match status" value="1"/>
</dbReference>
<keyword evidence="5" id="KW-0862">Zinc</keyword>
<dbReference type="PANTHER" id="PTHR24394">
    <property type="entry name" value="ZINC FINGER PROTEIN"/>
    <property type="match status" value="1"/>
</dbReference>
<feature type="compositionally biased region" description="Acidic residues" evidence="8">
    <location>
        <begin position="258"/>
        <end position="283"/>
    </location>
</feature>
<feature type="domain" description="C2H2-type" evidence="9">
    <location>
        <begin position="518"/>
        <end position="546"/>
    </location>
</feature>
<dbReference type="PROSITE" id="PS50157">
    <property type="entry name" value="ZINC_FINGER_C2H2_2"/>
    <property type="match status" value="10"/>
</dbReference>
<feature type="domain" description="C2H2-type" evidence="9">
    <location>
        <begin position="451"/>
        <end position="478"/>
    </location>
</feature>
<feature type="compositionally biased region" description="Low complexity" evidence="8">
    <location>
        <begin position="781"/>
        <end position="794"/>
    </location>
</feature>
<dbReference type="InterPro" id="IPR013087">
    <property type="entry name" value="Znf_C2H2_type"/>
</dbReference>
<feature type="compositionally biased region" description="Acidic residues" evidence="8">
    <location>
        <begin position="314"/>
        <end position="323"/>
    </location>
</feature>
<keyword evidence="11" id="KW-1185">Reference proteome</keyword>
<reference evidence="10 11" key="1">
    <citation type="submission" date="2015-12" db="EMBL/GenBank/DDBJ databases">
        <title>The genome of Folsomia candida.</title>
        <authorList>
            <person name="Faddeeva A."/>
            <person name="Derks M.F."/>
            <person name="Anvar Y."/>
            <person name="Smit S."/>
            <person name="Van Straalen N."/>
            <person name="Roelofs D."/>
        </authorList>
    </citation>
    <scope>NUCLEOTIDE SEQUENCE [LARGE SCALE GENOMIC DNA]</scope>
    <source>
        <strain evidence="10 11">VU population</strain>
        <tissue evidence="10">Whole body</tissue>
    </source>
</reference>
<feature type="compositionally biased region" description="Basic and acidic residues" evidence="8">
    <location>
        <begin position="304"/>
        <end position="313"/>
    </location>
</feature>
<evidence type="ECO:0000256" key="5">
    <source>
        <dbReference type="ARBA" id="ARBA00022833"/>
    </source>
</evidence>
<dbReference type="Gene3D" id="3.30.160.60">
    <property type="entry name" value="Classic Zinc Finger"/>
    <property type="match status" value="7"/>
</dbReference>
<feature type="domain" description="C2H2-type" evidence="9">
    <location>
        <begin position="489"/>
        <end position="517"/>
    </location>
</feature>
<feature type="domain" description="C2H2-type" evidence="9">
    <location>
        <begin position="634"/>
        <end position="661"/>
    </location>
</feature>
<dbReference type="EMBL" id="LNIX01000010">
    <property type="protein sequence ID" value="OXA49605.1"/>
    <property type="molecule type" value="Genomic_DNA"/>
</dbReference>
<feature type="compositionally biased region" description="Acidic residues" evidence="8">
    <location>
        <begin position="336"/>
        <end position="389"/>
    </location>
</feature>
<keyword evidence="2" id="KW-0479">Metal-binding</keyword>
<keyword evidence="3" id="KW-0677">Repeat</keyword>
<dbReference type="Pfam" id="PF00096">
    <property type="entry name" value="zf-C2H2"/>
    <property type="match status" value="3"/>
</dbReference>
<comment type="subcellular location">
    <subcellularLocation>
        <location evidence="1">Nucleus</location>
    </subcellularLocation>
</comment>
<evidence type="ECO:0000256" key="8">
    <source>
        <dbReference type="SAM" id="MobiDB-lite"/>
    </source>
</evidence>
<dbReference type="STRING" id="158441.A0A226DVV5"/>
<dbReference type="PROSITE" id="PS00028">
    <property type="entry name" value="ZINC_FINGER_C2H2_1"/>
    <property type="match status" value="9"/>
</dbReference>